<dbReference type="GO" id="GO:0004654">
    <property type="term" value="F:polyribonucleotide nucleotidyltransferase activity"/>
    <property type="evidence" value="ECO:0007669"/>
    <property type="project" value="UniProtKB-UniRule"/>
</dbReference>
<evidence type="ECO:0000256" key="4">
    <source>
        <dbReference type="ARBA" id="ARBA00022695"/>
    </source>
</evidence>
<keyword evidence="3 8" id="KW-0808">Transferase</keyword>
<dbReference type="Proteomes" id="UP000177029">
    <property type="component" value="Unassembled WGS sequence"/>
</dbReference>
<dbReference type="NCBIfam" id="NF008805">
    <property type="entry name" value="PRK11824.1"/>
    <property type="match status" value="1"/>
</dbReference>
<dbReference type="STRING" id="1802555.A2755_04020"/>
<keyword evidence="7 8" id="KW-0694">RNA-binding</keyword>
<dbReference type="Pfam" id="PF00013">
    <property type="entry name" value="KH_1"/>
    <property type="match status" value="1"/>
</dbReference>
<dbReference type="GO" id="GO:0000287">
    <property type="term" value="F:magnesium ion binding"/>
    <property type="evidence" value="ECO:0007669"/>
    <property type="project" value="UniProtKB-UniRule"/>
</dbReference>
<dbReference type="InterPro" id="IPR001247">
    <property type="entry name" value="ExoRNase_PH_dom1"/>
</dbReference>
<dbReference type="SMART" id="SM00322">
    <property type="entry name" value="KH"/>
    <property type="match status" value="1"/>
</dbReference>
<dbReference type="Gene3D" id="2.40.50.140">
    <property type="entry name" value="Nucleic acid-binding proteins"/>
    <property type="match status" value="1"/>
</dbReference>
<dbReference type="Gene3D" id="3.30.230.70">
    <property type="entry name" value="GHMP Kinase, N-terminal domain"/>
    <property type="match status" value="2"/>
</dbReference>
<dbReference type="InterPro" id="IPR004087">
    <property type="entry name" value="KH_dom"/>
</dbReference>
<evidence type="ECO:0000256" key="1">
    <source>
        <dbReference type="ARBA" id="ARBA00007404"/>
    </source>
</evidence>
<dbReference type="GO" id="GO:0000175">
    <property type="term" value="F:3'-5'-RNA exonuclease activity"/>
    <property type="evidence" value="ECO:0007669"/>
    <property type="project" value="TreeGrafter"/>
</dbReference>
<dbReference type="PANTHER" id="PTHR11252:SF0">
    <property type="entry name" value="POLYRIBONUCLEOTIDE NUCLEOTIDYLTRANSFERASE 1, MITOCHONDRIAL"/>
    <property type="match status" value="1"/>
</dbReference>
<dbReference type="HAMAP" id="MF_01595">
    <property type="entry name" value="PNPase"/>
    <property type="match status" value="1"/>
</dbReference>
<dbReference type="SUPFAM" id="SSF54211">
    <property type="entry name" value="Ribosomal protein S5 domain 2-like"/>
    <property type="match status" value="2"/>
</dbReference>
<dbReference type="InterPro" id="IPR003029">
    <property type="entry name" value="S1_domain"/>
</dbReference>
<evidence type="ECO:0000313" key="10">
    <source>
        <dbReference type="EMBL" id="OGM90329.1"/>
    </source>
</evidence>
<dbReference type="Pfam" id="PF03726">
    <property type="entry name" value="PNPase"/>
    <property type="match status" value="1"/>
</dbReference>
<dbReference type="SUPFAM" id="SSF55666">
    <property type="entry name" value="Ribonuclease PH domain 2-like"/>
    <property type="match status" value="2"/>
</dbReference>
<evidence type="ECO:0000256" key="8">
    <source>
        <dbReference type="HAMAP-Rule" id="MF_01595"/>
    </source>
</evidence>
<evidence type="ECO:0000313" key="11">
    <source>
        <dbReference type="Proteomes" id="UP000177029"/>
    </source>
</evidence>
<dbReference type="GO" id="GO:0003723">
    <property type="term" value="F:RNA binding"/>
    <property type="evidence" value="ECO:0007669"/>
    <property type="project" value="UniProtKB-UniRule"/>
</dbReference>
<keyword evidence="4 8" id="KW-0548">Nucleotidyltransferase</keyword>
<dbReference type="GO" id="GO:0006402">
    <property type="term" value="P:mRNA catabolic process"/>
    <property type="evidence" value="ECO:0007669"/>
    <property type="project" value="UniProtKB-UniRule"/>
</dbReference>
<sequence>MQLPNQKEFTLPFHGRDLKFTVSDLAGQANAAVLGQYGDTLVLVTTVMGKEDRDTEFFPLTVDYEERFYAAGKVLGSRFIRREGRPSTDAVLSGRLIDRSIRPLFDSRLRRDVQVVITILSYDEENDPDFLALATASLALSISDIPWQGPIAGVRLMLDPLEKSRPEAAEAVPAAGRSLTGLDEDITVNPLVSKVKEVLQKQGTCDAFFSGTAKGSINMIELEGREITETDAEKLFASAQEETKKLIEFQKDIISKIGKEKASISLADHDPAIVAEVRAFTHDVLQKIVFIQDGAERDEKIAELKATLVEHLTQKELPTEPVSSILKEIINEIVHAQALENEKRPDGRGITAIRPLHAQVGLFKRLHGSSLFMRGATQSLAVTTLAAPGQEQLVETMESTMKRRFMLHYNFPPFSTGETGRMGSPGRREIGHGALAEKALRAVIPSKDAFPYTIRVVSEILSSNGSSSMASVCAATLSLMDAGVPILKPVAGIAMGLMTHQGYDPASNRSEFKVLTDLQGFEDHYGDMDFKVAGTRDGITAIQMDLKIEGITMDIFKTGLSDAQKARLEILDLIQKTIPESRTQLSPYAPIIKILQIKPDQIGMVIGQGGKVINGIIEQYGLETIDIDDDGSVFIAGTDAAKVDEAMKFIQILTKEYEVGEVVTGPIIKVFEFGAIVDLGGGKDGMIHVSEIQNGFVKSAEEHLRVGQTVTAKIIRVEESGKIGLSIKALGK</sequence>
<evidence type="ECO:0000256" key="5">
    <source>
        <dbReference type="ARBA" id="ARBA00022723"/>
    </source>
</evidence>
<accession>A0A1F8DQT5</accession>
<dbReference type="InterPro" id="IPR020568">
    <property type="entry name" value="Ribosomal_Su5_D2-typ_SF"/>
</dbReference>
<gene>
    <name evidence="8" type="primary">pnp</name>
    <name evidence="10" type="ORF">A2755_04020</name>
</gene>
<dbReference type="InterPro" id="IPR036612">
    <property type="entry name" value="KH_dom_type_1_sf"/>
</dbReference>
<dbReference type="InterPro" id="IPR036345">
    <property type="entry name" value="ExoRNase_PH_dom2_sf"/>
</dbReference>
<dbReference type="CDD" id="cd02393">
    <property type="entry name" value="KH-I_PNPase"/>
    <property type="match status" value="1"/>
</dbReference>
<comment type="cofactor">
    <cofactor evidence="8">
        <name>Mg(2+)</name>
        <dbReference type="ChEBI" id="CHEBI:18420"/>
    </cofactor>
</comment>
<dbReference type="EMBL" id="MGIP01000026">
    <property type="protein sequence ID" value="OGM90329.1"/>
    <property type="molecule type" value="Genomic_DNA"/>
</dbReference>
<dbReference type="GO" id="GO:0006396">
    <property type="term" value="P:RNA processing"/>
    <property type="evidence" value="ECO:0007669"/>
    <property type="project" value="InterPro"/>
</dbReference>
<comment type="caution">
    <text evidence="10">The sequence shown here is derived from an EMBL/GenBank/DDBJ whole genome shotgun (WGS) entry which is preliminary data.</text>
</comment>
<dbReference type="AlphaFoldDB" id="A0A1F8DQT5"/>
<dbReference type="PROSITE" id="PS50126">
    <property type="entry name" value="S1"/>
    <property type="match status" value="1"/>
</dbReference>
<dbReference type="PANTHER" id="PTHR11252">
    <property type="entry name" value="POLYRIBONUCLEOTIDE NUCLEOTIDYLTRANSFERASE"/>
    <property type="match status" value="1"/>
</dbReference>
<dbReference type="FunFam" id="3.30.230.70:FF:000002">
    <property type="entry name" value="Polyribonucleotide nucleotidyltransferase"/>
    <property type="match status" value="1"/>
</dbReference>
<dbReference type="InterPro" id="IPR012340">
    <property type="entry name" value="NA-bd_OB-fold"/>
</dbReference>
<evidence type="ECO:0000256" key="2">
    <source>
        <dbReference type="ARBA" id="ARBA00022490"/>
    </source>
</evidence>
<dbReference type="SUPFAM" id="SSF50249">
    <property type="entry name" value="Nucleic acid-binding proteins"/>
    <property type="match status" value="1"/>
</dbReference>
<dbReference type="InterPro" id="IPR015848">
    <property type="entry name" value="PNPase_PH_RNA-bd_bac/org-type"/>
</dbReference>
<dbReference type="InterPro" id="IPR012162">
    <property type="entry name" value="PNPase"/>
</dbReference>
<comment type="subcellular location">
    <subcellularLocation>
        <location evidence="8">Cytoplasm</location>
    </subcellularLocation>
</comment>
<keyword evidence="6 8" id="KW-0460">Magnesium</keyword>
<dbReference type="Gene3D" id="3.30.1370.10">
    <property type="entry name" value="K Homology domain, type 1"/>
    <property type="match status" value="1"/>
</dbReference>
<evidence type="ECO:0000256" key="6">
    <source>
        <dbReference type="ARBA" id="ARBA00022842"/>
    </source>
</evidence>
<dbReference type="GO" id="GO:0005829">
    <property type="term" value="C:cytosol"/>
    <property type="evidence" value="ECO:0007669"/>
    <property type="project" value="TreeGrafter"/>
</dbReference>
<protein>
    <recommendedName>
        <fullName evidence="8">Polyribonucleotide nucleotidyltransferase</fullName>
        <ecNumber evidence="8">2.7.7.8</ecNumber>
    </recommendedName>
    <alternativeName>
        <fullName evidence="8">Polynucleotide phosphorylase</fullName>
        <shortName evidence="8">PNPase</shortName>
    </alternativeName>
</protein>
<feature type="domain" description="S1 motif" evidence="9">
    <location>
        <begin position="660"/>
        <end position="728"/>
    </location>
</feature>
<dbReference type="EC" id="2.7.7.8" evidence="8"/>
<feature type="binding site" evidence="8">
    <location>
        <position position="523"/>
    </location>
    <ligand>
        <name>Mg(2+)</name>
        <dbReference type="ChEBI" id="CHEBI:18420"/>
    </ligand>
</feature>
<dbReference type="CDD" id="cd11364">
    <property type="entry name" value="RNase_PH_PNPase_2"/>
    <property type="match status" value="1"/>
</dbReference>
<dbReference type="InterPro" id="IPR036456">
    <property type="entry name" value="PNPase_PH_RNA-bd_sf"/>
</dbReference>
<reference evidence="10 11" key="1">
    <citation type="journal article" date="2016" name="Nat. Commun.">
        <title>Thousands of microbial genomes shed light on interconnected biogeochemical processes in an aquifer system.</title>
        <authorList>
            <person name="Anantharaman K."/>
            <person name="Brown C.T."/>
            <person name="Hug L.A."/>
            <person name="Sharon I."/>
            <person name="Castelle C.J."/>
            <person name="Probst A.J."/>
            <person name="Thomas B.C."/>
            <person name="Singh A."/>
            <person name="Wilkins M.J."/>
            <person name="Karaoz U."/>
            <person name="Brodie E.L."/>
            <person name="Williams K.H."/>
            <person name="Hubbard S.S."/>
            <person name="Banfield J.F."/>
        </authorList>
    </citation>
    <scope>NUCLEOTIDE SEQUENCE [LARGE SCALE GENOMIC DNA]</scope>
</reference>
<dbReference type="NCBIfam" id="TIGR03591">
    <property type="entry name" value="polynuc_phos"/>
    <property type="match status" value="1"/>
</dbReference>
<name>A0A1F8DQT5_9BACT</name>
<proteinExistence type="inferred from homology"/>
<dbReference type="FunFam" id="3.30.1370.10:FF:000001">
    <property type="entry name" value="Polyribonucleotide nucleotidyltransferase"/>
    <property type="match status" value="1"/>
</dbReference>
<dbReference type="SMART" id="SM00316">
    <property type="entry name" value="S1"/>
    <property type="match status" value="1"/>
</dbReference>
<organism evidence="10 11">
    <name type="scientific">Candidatus Wolfebacteria bacterium RIFCSPHIGHO2_01_FULL_48_22</name>
    <dbReference type="NCBI Taxonomy" id="1802555"/>
    <lineage>
        <taxon>Bacteria</taxon>
        <taxon>Candidatus Wolfeibacteriota</taxon>
    </lineage>
</organism>
<evidence type="ECO:0000256" key="7">
    <source>
        <dbReference type="ARBA" id="ARBA00022884"/>
    </source>
</evidence>
<evidence type="ECO:0000256" key="3">
    <source>
        <dbReference type="ARBA" id="ARBA00022679"/>
    </source>
</evidence>
<dbReference type="SUPFAM" id="SSF54791">
    <property type="entry name" value="Eukaryotic type KH-domain (KH-domain type I)"/>
    <property type="match status" value="1"/>
</dbReference>
<feature type="binding site" evidence="8">
    <location>
        <position position="529"/>
    </location>
    <ligand>
        <name>Mg(2+)</name>
        <dbReference type="ChEBI" id="CHEBI:18420"/>
    </ligand>
</feature>
<dbReference type="Pfam" id="PF00575">
    <property type="entry name" value="S1"/>
    <property type="match status" value="1"/>
</dbReference>
<dbReference type="PROSITE" id="PS50084">
    <property type="entry name" value="KH_TYPE_1"/>
    <property type="match status" value="1"/>
</dbReference>
<evidence type="ECO:0000259" key="9">
    <source>
        <dbReference type="PROSITE" id="PS50126"/>
    </source>
</evidence>
<keyword evidence="5 8" id="KW-0479">Metal-binding</keyword>
<comment type="similarity">
    <text evidence="1 8">Belongs to the polyribonucleotide nucleotidyltransferase family.</text>
</comment>
<dbReference type="InterPro" id="IPR027408">
    <property type="entry name" value="PNPase/RNase_PH_dom_sf"/>
</dbReference>
<comment type="catalytic activity">
    <reaction evidence="8">
        <text>RNA(n+1) + phosphate = RNA(n) + a ribonucleoside 5'-diphosphate</text>
        <dbReference type="Rhea" id="RHEA:22096"/>
        <dbReference type="Rhea" id="RHEA-COMP:14527"/>
        <dbReference type="Rhea" id="RHEA-COMP:17342"/>
        <dbReference type="ChEBI" id="CHEBI:43474"/>
        <dbReference type="ChEBI" id="CHEBI:57930"/>
        <dbReference type="ChEBI" id="CHEBI:140395"/>
        <dbReference type="EC" id="2.7.7.8"/>
    </reaction>
</comment>
<dbReference type="Pfam" id="PF01138">
    <property type="entry name" value="RNase_PH"/>
    <property type="match status" value="2"/>
</dbReference>
<comment type="function">
    <text evidence="8">Involved in mRNA degradation. Catalyzes the phosphorolysis of single-stranded polyribonucleotides processively in the 3'- to 5'-direction.</text>
</comment>
<keyword evidence="2 8" id="KW-0963">Cytoplasm</keyword>
<dbReference type="PIRSF" id="PIRSF005499">
    <property type="entry name" value="PNPase"/>
    <property type="match status" value="1"/>
</dbReference>
<dbReference type="SUPFAM" id="SSF46915">
    <property type="entry name" value="Polynucleotide phosphorylase/guanosine pentaphosphate synthase (PNPase/GPSI), domain 3"/>
    <property type="match status" value="1"/>
</dbReference>
<dbReference type="InterPro" id="IPR004088">
    <property type="entry name" value="KH_dom_type_1"/>
</dbReference>